<gene>
    <name evidence="2" type="ORF">BTG_32278</name>
</gene>
<name>A0A9W3JLT3_BACTU</name>
<feature type="domain" description="ATPase" evidence="1">
    <location>
        <begin position="162"/>
        <end position="374"/>
    </location>
</feature>
<dbReference type="GO" id="GO:0005524">
    <property type="term" value="F:ATP binding"/>
    <property type="evidence" value="ECO:0007669"/>
    <property type="project" value="InterPro"/>
</dbReference>
<protein>
    <recommendedName>
        <fullName evidence="1">ATPase domain-containing protein</fullName>
    </recommendedName>
</protein>
<dbReference type="EMBL" id="CP003754">
    <property type="protein sequence ID" value="AFQ19792.1"/>
    <property type="molecule type" value="Genomic_DNA"/>
</dbReference>
<dbReference type="Proteomes" id="UP000005259">
    <property type="component" value="Plasmid p02"/>
</dbReference>
<proteinExistence type="predicted"/>
<dbReference type="Pfam" id="PF01637">
    <property type="entry name" value="ATPase_2"/>
    <property type="match status" value="1"/>
</dbReference>
<dbReference type="SUPFAM" id="SSF52540">
    <property type="entry name" value="P-loop containing nucleoside triphosphate hydrolases"/>
    <property type="match status" value="1"/>
</dbReference>
<evidence type="ECO:0000313" key="2">
    <source>
        <dbReference type="EMBL" id="AFQ19792.1"/>
    </source>
</evidence>
<evidence type="ECO:0000313" key="3">
    <source>
        <dbReference type="Proteomes" id="UP000005259"/>
    </source>
</evidence>
<evidence type="ECO:0000259" key="1">
    <source>
        <dbReference type="Pfam" id="PF01637"/>
    </source>
</evidence>
<dbReference type="Gene3D" id="3.40.50.300">
    <property type="entry name" value="P-loop containing nucleotide triphosphate hydrolases"/>
    <property type="match status" value="1"/>
</dbReference>
<geneLocation type="plasmid" evidence="2 3">
    <name>p02</name>
</geneLocation>
<sequence length="841" mass="99301">MILNINGYKMIFHLENLLRDFCNEYSNKELMDENTYNQLEASALKSSTDDNLTFREILNFTHLGELLDIIKSKKFKQNKSNNINSINPSFLIKHRNDIMHSRSISNDELEKIQSDCEHIIDALNEQNYQNHWHKFINDEIDEYRIPLLHMVYPIGKNFDKLVGRQEELKKLKYELGATIPRSITGQGGLGKTALVLQLVEDFLHDPTQPFENIYFMSFKNSAFENGKITRFEKSINNHEDLIYRLASFMGIDTVTLTFEEIENMVWDNFFKQKSLLILDNLETEIVKSNLNEFTQIAEKFIMSFSSKSRLIITSRFGLGDREAKTPLHRFNLEDTKTLIKNYLSEENYKKKNINEFDWEWIQKYTGGNPGLIIALSNFLISTEKKISDIRIEFDSQYTEESKVLHNQHDEFINFCFENTVESMNENSQKFLAVLCYICSESNLSKISEEFLTYLKEEVGLKNLGEGNLRSQIFSNIGFLQPLPSSDKFLVNELLMIYLDRSNSENIFNVYQVKDLEWKPEIDELINFINEIQFEDEVTIDNLLSELYTSKFIRTGENMYLIKSYFCLPTLSKLIKVYKSLDHKELIKKFNLMEKNKSELSNPYFKKDQEKIVSMCINALQVTYNDIVQKRVNKLFQSDLVKYFNQLETYIPIVKRKEIPLYDKKILCKLLNNVQQYELVRQWTNGVPELINERFFMLIKSLNKSLISHKGPRPPQIIKECDEILKRYPSDITFKHQGQYKLYKAKAIYKKDPQEALVLLDNYSMYYVSDNATTTILYLDALLITMECYINLSVEIEKIENTEERFLKIFNRSKSEGKIFERNRDKMEEKYKMLKIRITQYN</sequence>
<keyword evidence="2" id="KW-0614">Plasmid</keyword>
<dbReference type="InterPro" id="IPR027417">
    <property type="entry name" value="P-loop_NTPase"/>
</dbReference>
<dbReference type="InterPro" id="IPR011579">
    <property type="entry name" value="ATPase_dom"/>
</dbReference>
<dbReference type="RefSeq" id="WP_000602569.1">
    <property type="nucleotide sequence ID" value="NC_018501.1"/>
</dbReference>
<organism evidence="2 3">
    <name type="scientific">Bacillus thuringiensis HD-771</name>
    <dbReference type="NCBI Taxonomy" id="1218175"/>
    <lineage>
        <taxon>Bacteria</taxon>
        <taxon>Bacillati</taxon>
        <taxon>Bacillota</taxon>
        <taxon>Bacilli</taxon>
        <taxon>Bacillales</taxon>
        <taxon>Bacillaceae</taxon>
        <taxon>Bacillus</taxon>
        <taxon>Bacillus cereus group</taxon>
    </lineage>
</organism>
<reference evidence="2 3" key="1">
    <citation type="submission" date="2012-08" db="EMBL/GenBank/DDBJ databases">
        <authorList>
            <person name="Doggett N."/>
            <person name="Teshima H."/>
            <person name="Bruce D."/>
            <person name="Detter J.C."/>
            <person name="Johnson S.L."/>
            <person name="Han C."/>
        </authorList>
    </citation>
    <scope>NUCLEOTIDE SEQUENCE [LARGE SCALE GENOMIC DNA]</scope>
    <source>
        <strain evidence="2 3">HD-771</strain>
        <plasmid evidence="2 3">p02</plasmid>
    </source>
</reference>
<dbReference type="KEGG" id="bti:BTG_32278"/>
<dbReference type="AlphaFoldDB" id="A0A9W3JLT3"/>
<accession>A0A9W3JLT3</accession>